<evidence type="ECO:0000313" key="2">
    <source>
        <dbReference type="EMBL" id="HAS6678754.1"/>
    </source>
</evidence>
<proteinExistence type="predicted"/>
<reference evidence="5 9" key="3">
    <citation type="submission" date="2018-12" db="EMBL/GenBank/DDBJ databases">
        <title>Genomic insights into the evolutionary origins and pathogenicity of five Vibrio parahaemolyticus strains isolated from the shrimp with acute hepatopancreatic necrosis disease (AHPND).</title>
        <authorList>
            <person name="Yang Q."/>
            <person name="Dong X."/>
            <person name="Xie G."/>
            <person name="Fu S."/>
            <person name="Zou P."/>
            <person name="Sun J."/>
            <person name="Wang Y."/>
            <person name="Huang J."/>
        </authorList>
    </citation>
    <scope>NUCLEOTIDE SEQUENCE [LARGE SCALE GENOMIC DNA]</scope>
    <source>
        <strain evidence="5 9">20160303005-1</strain>
    </source>
</reference>
<accession>A0A226ZB45</accession>
<keyword evidence="1" id="KW-1133">Transmembrane helix</keyword>
<dbReference type="EMBL" id="VRMQ01000002">
    <property type="protein sequence ID" value="TXN16643.1"/>
    <property type="molecule type" value="Genomic_DNA"/>
</dbReference>
<keyword evidence="1" id="KW-0812">Transmembrane</keyword>
<reference evidence="2" key="2">
    <citation type="journal article" date="2018" name="Genome Biol.">
        <title>SKESA: strategic k-mer extension for scrupulous assemblies.</title>
        <authorList>
            <person name="Souvorov A."/>
            <person name="Agarwala R."/>
            <person name="Lipman D.J."/>
        </authorList>
    </citation>
    <scope>NUCLEOTIDE SEQUENCE</scope>
    <source>
        <strain evidence="2">1930</strain>
    </source>
</reference>
<evidence type="ECO:0000313" key="7">
    <source>
        <dbReference type="Proteomes" id="UP000214596"/>
    </source>
</evidence>
<evidence type="ECO:0000313" key="3">
    <source>
        <dbReference type="EMBL" id="HAS6680410.1"/>
    </source>
</evidence>
<keyword evidence="1" id="KW-0472">Membrane</keyword>
<dbReference type="Proteomes" id="UP000856022">
    <property type="component" value="Unassembled WGS sequence"/>
</dbReference>
<dbReference type="Proteomes" id="UP000214596">
    <property type="component" value="Unassembled WGS sequence"/>
</dbReference>
<organism evidence="4 7">
    <name type="scientific">Vibrio parahaemolyticus</name>
    <dbReference type="NCBI Taxonomy" id="670"/>
    <lineage>
        <taxon>Bacteria</taxon>
        <taxon>Pseudomonadati</taxon>
        <taxon>Pseudomonadota</taxon>
        <taxon>Gammaproteobacteria</taxon>
        <taxon>Vibrionales</taxon>
        <taxon>Vibrionaceae</taxon>
        <taxon>Vibrio</taxon>
    </lineage>
</organism>
<protein>
    <submittedName>
        <fullName evidence="4">Uncharacterized protein</fullName>
    </submittedName>
</protein>
<dbReference type="AlphaFoldDB" id="A0A226ZB45"/>
<evidence type="ECO:0000313" key="8">
    <source>
        <dbReference type="Proteomes" id="UP000321504"/>
    </source>
</evidence>
<evidence type="ECO:0000313" key="4">
    <source>
        <dbReference type="EMBL" id="OXE32748.1"/>
    </source>
</evidence>
<evidence type="ECO:0000313" key="6">
    <source>
        <dbReference type="EMBL" id="TXN16643.1"/>
    </source>
</evidence>
<gene>
    <name evidence="4" type="ORF">CA163_11110</name>
    <name evidence="5" type="ORF">EHC69_05950</name>
    <name evidence="6" type="ORF">FVP01_11835</name>
    <name evidence="2" type="ORF">I7278_18270</name>
    <name evidence="3" type="ORF">I7278_27020</name>
</gene>
<feature type="transmembrane region" description="Helical" evidence="1">
    <location>
        <begin position="26"/>
        <end position="46"/>
    </location>
</feature>
<sequence length="66" mass="7915">MCICFWFGIWCCSRYRNVLADVIGQIFTHCIFFTLGLSIVLVPVSLRRMNLFFTPSSSYFFWWRSM</sequence>
<evidence type="ECO:0000256" key="1">
    <source>
        <dbReference type="SAM" id="Phobius"/>
    </source>
</evidence>
<dbReference type="Proteomes" id="UP000464718">
    <property type="component" value="Chromosome i"/>
</dbReference>
<dbReference type="EMBL" id="DACQKT010000082">
    <property type="protein sequence ID" value="HAS6680410.1"/>
    <property type="molecule type" value="Genomic_DNA"/>
</dbReference>
<reference evidence="2" key="5">
    <citation type="submission" date="2019-12" db="EMBL/GenBank/DDBJ databases">
        <authorList>
            <consortium name="NCBI Pathogen Detection Project"/>
        </authorList>
    </citation>
    <scope>NUCLEOTIDE SEQUENCE</scope>
    <source>
        <strain evidence="2">1930</strain>
    </source>
</reference>
<dbReference type="EMBL" id="NIXT01000547">
    <property type="protein sequence ID" value="OXE32748.1"/>
    <property type="molecule type" value="Genomic_DNA"/>
</dbReference>
<dbReference type="Proteomes" id="UP000321504">
    <property type="component" value="Unassembled WGS sequence"/>
</dbReference>
<dbReference type="EMBL" id="CP034298">
    <property type="protein sequence ID" value="QHH08929.1"/>
    <property type="molecule type" value="Genomic_DNA"/>
</dbReference>
<name>A0A226ZB45_VIBPH</name>
<reference evidence="4 7" key="1">
    <citation type="journal article" date="2017" name="Appl. Environ. Microbiol.">
        <title>Parallel evolution of two clades of a major Atlantic endemic Vibrio parahaemolyticus pathogen lineage by independent acquisition of related pathogenicity islands.</title>
        <authorList>
            <person name="Xu F."/>
            <person name="Gonzalez-Escalona N."/>
            <person name="Drees K.P."/>
            <person name="Sebra R.P."/>
            <person name="Cooper V.S."/>
            <person name="Jones S.H."/>
            <person name="Whistler C.A."/>
        </authorList>
    </citation>
    <scope>NUCLEOTIDE SEQUENCE [LARGE SCALE GENOMIC DNA]</scope>
    <source>
        <strain evidence="4 7">MAVP-3</strain>
    </source>
</reference>
<evidence type="ECO:0000313" key="9">
    <source>
        <dbReference type="Proteomes" id="UP000464718"/>
    </source>
</evidence>
<evidence type="ECO:0000313" key="5">
    <source>
        <dbReference type="EMBL" id="QHH08929.1"/>
    </source>
</evidence>
<reference evidence="6 8" key="4">
    <citation type="submission" date="2019-08" db="EMBL/GenBank/DDBJ databases">
        <title>Emerging of two pre-pandemic pathogenic O4:KUT lineages of Vibrio parahaemolyticus in coastal eastern China.</title>
        <authorList>
            <person name="Yu H."/>
        </authorList>
    </citation>
    <scope>NUCLEOTIDE SEQUENCE [LARGE SCALE GENOMIC DNA]</scope>
    <source>
        <strain evidence="6 8">HZ17-383</strain>
    </source>
</reference>
<dbReference type="EMBL" id="DACQKT010000009">
    <property type="protein sequence ID" value="HAS6678754.1"/>
    <property type="molecule type" value="Genomic_DNA"/>
</dbReference>